<dbReference type="Proteomes" id="UP001165960">
    <property type="component" value="Unassembled WGS sequence"/>
</dbReference>
<name>A0ACC2SRN5_9FUNG</name>
<organism evidence="1 2">
    <name type="scientific">Entomophthora muscae</name>
    <dbReference type="NCBI Taxonomy" id="34485"/>
    <lineage>
        <taxon>Eukaryota</taxon>
        <taxon>Fungi</taxon>
        <taxon>Fungi incertae sedis</taxon>
        <taxon>Zoopagomycota</taxon>
        <taxon>Entomophthoromycotina</taxon>
        <taxon>Entomophthoromycetes</taxon>
        <taxon>Entomophthorales</taxon>
        <taxon>Entomophthoraceae</taxon>
        <taxon>Entomophthora</taxon>
    </lineage>
</organism>
<gene>
    <name evidence="1" type="ORF">DSO57_1023798</name>
</gene>
<accession>A0ACC2SRN5</accession>
<comment type="caution">
    <text evidence="1">The sequence shown here is derived from an EMBL/GenBank/DDBJ whole genome shotgun (WGS) entry which is preliminary data.</text>
</comment>
<sequence length="137" mass="16059">MILRDQIRVNYKDTLMNIWANINTTRKYNNTKKSLTLDAADEDGFVKVVKGRSTNTSGDGATVRAMTKAAAKQLSMKISNERREQELLGEDKIMHFYKLQAHETKRTRLARLRQEFEQDRQRIAEMKRQRLEKSNKV</sequence>
<evidence type="ECO:0000313" key="2">
    <source>
        <dbReference type="Proteomes" id="UP001165960"/>
    </source>
</evidence>
<dbReference type="EMBL" id="QTSX02004386">
    <property type="protein sequence ID" value="KAJ9065059.1"/>
    <property type="molecule type" value="Genomic_DNA"/>
</dbReference>
<reference evidence="1" key="1">
    <citation type="submission" date="2022-04" db="EMBL/GenBank/DDBJ databases">
        <title>Genome of the entomopathogenic fungus Entomophthora muscae.</title>
        <authorList>
            <person name="Elya C."/>
            <person name="Lovett B.R."/>
            <person name="Lee E."/>
            <person name="Macias A.M."/>
            <person name="Hajek A.E."/>
            <person name="De Bivort B.L."/>
            <person name="Kasson M.T."/>
            <person name="De Fine Licht H.H."/>
            <person name="Stajich J.E."/>
        </authorList>
    </citation>
    <scope>NUCLEOTIDE SEQUENCE</scope>
    <source>
        <strain evidence="1">Berkeley</strain>
    </source>
</reference>
<protein>
    <submittedName>
        <fullName evidence="1">Uncharacterized protein</fullName>
    </submittedName>
</protein>
<evidence type="ECO:0000313" key="1">
    <source>
        <dbReference type="EMBL" id="KAJ9065059.1"/>
    </source>
</evidence>
<keyword evidence="2" id="KW-1185">Reference proteome</keyword>
<proteinExistence type="predicted"/>